<dbReference type="AlphaFoldDB" id="A0A653C8D9"/>
<evidence type="ECO:0000313" key="5">
    <source>
        <dbReference type="EMBL" id="VEN43390.1"/>
    </source>
</evidence>
<dbReference type="PANTHER" id="PTHR21162:SF0">
    <property type="entry name" value="P53 AND DNA DAMAGE-REGULATED PROTEIN 1"/>
    <property type="match status" value="1"/>
</dbReference>
<evidence type="ECO:0000313" key="6">
    <source>
        <dbReference type="Proteomes" id="UP000410492"/>
    </source>
</evidence>
<dbReference type="Proteomes" id="UP000410492">
    <property type="component" value="Unassembled WGS sequence"/>
</dbReference>
<keyword evidence="4" id="KW-0175">Coiled coil</keyword>
<protein>
    <recommendedName>
        <fullName evidence="7">P53 and DNA damage-regulated protein 1</fullName>
    </recommendedName>
</protein>
<keyword evidence="6" id="KW-1185">Reference proteome</keyword>
<comment type="subcellular location">
    <subcellularLocation>
        <location evidence="1">Cytoplasm</location>
    </subcellularLocation>
</comment>
<gene>
    <name evidence="5" type="ORF">CALMAC_LOCUS6545</name>
</gene>
<evidence type="ECO:0008006" key="7">
    <source>
        <dbReference type="Google" id="ProtNLM"/>
    </source>
</evidence>
<dbReference type="InterPro" id="IPR030482">
    <property type="entry name" value="PDRG1"/>
</dbReference>
<evidence type="ECO:0000256" key="2">
    <source>
        <dbReference type="ARBA" id="ARBA00022490"/>
    </source>
</evidence>
<sequence length="135" mass="15591">MSALQNIETQKSYKYLQEVEKVAQDILTAKDNKLQLANAQNKLREAFRALEQTEDRNTLIKVGYVYVEMPTEECKAKLKQEIAEIEEEIDKLHKTVKENTFKLRDLEHEPRLEGFSLKPMSVAEAKALHKGFGLL</sequence>
<dbReference type="Gene3D" id="1.10.287.370">
    <property type="match status" value="1"/>
</dbReference>
<reference evidence="5 6" key="1">
    <citation type="submission" date="2019-01" db="EMBL/GenBank/DDBJ databases">
        <authorList>
            <person name="Sayadi A."/>
        </authorList>
    </citation>
    <scope>NUCLEOTIDE SEQUENCE [LARGE SCALE GENOMIC DNA]</scope>
</reference>
<evidence type="ECO:0000256" key="4">
    <source>
        <dbReference type="SAM" id="Coils"/>
    </source>
</evidence>
<evidence type="ECO:0000256" key="3">
    <source>
        <dbReference type="ARBA" id="ARBA00023186"/>
    </source>
</evidence>
<dbReference type="GO" id="GO:0005737">
    <property type="term" value="C:cytoplasm"/>
    <property type="evidence" value="ECO:0007669"/>
    <property type="project" value="UniProtKB-SubCell"/>
</dbReference>
<keyword evidence="2" id="KW-0963">Cytoplasm</keyword>
<name>A0A653C8D9_CALMS</name>
<feature type="coiled-coil region" evidence="4">
    <location>
        <begin position="29"/>
        <end position="95"/>
    </location>
</feature>
<dbReference type="OrthoDB" id="20282at2759"/>
<keyword evidence="3" id="KW-0143">Chaperone</keyword>
<evidence type="ECO:0000256" key="1">
    <source>
        <dbReference type="ARBA" id="ARBA00004496"/>
    </source>
</evidence>
<dbReference type="InterPro" id="IPR009053">
    <property type="entry name" value="Prefoldin"/>
</dbReference>
<dbReference type="EMBL" id="CAACVG010007053">
    <property type="protein sequence ID" value="VEN43390.1"/>
    <property type="molecule type" value="Genomic_DNA"/>
</dbReference>
<accession>A0A653C8D9</accession>
<proteinExistence type="predicted"/>
<dbReference type="SUPFAM" id="SSF46579">
    <property type="entry name" value="Prefoldin"/>
    <property type="match status" value="1"/>
</dbReference>
<dbReference type="CDD" id="cd22860">
    <property type="entry name" value="PDRG1"/>
    <property type="match status" value="1"/>
</dbReference>
<organism evidence="5 6">
    <name type="scientific">Callosobruchus maculatus</name>
    <name type="common">Southern cowpea weevil</name>
    <name type="synonym">Pulse bruchid</name>
    <dbReference type="NCBI Taxonomy" id="64391"/>
    <lineage>
        <taxon>Eukaryota</taxon>
        <taxon>Metazoa</taxon>
        <taxon>Ecdysozoa</taxon>
        <taxon>Arthropoda</taxon>
        <taxon>Hexapoda</taxon>
        <taxon>Insecta</taxon>
        <taxon>Pterygota</taxon>
        <taxon>Neoptera</taxon>
        <taxon>Endopterygota</taxon>
        <taxon>Coleoptera</taxon>
        <taxon>Polyphaga</taxon>
        <taxon>Cucujiformia</taxon>
        <taxon>Chrysomeloidea</taxon>
        <taxon>Chrysomelidae</taxon>
        <taxon>Bruchinae</taxon>
        <taxon>Bruchini</taxon>
        <taxon>Callosobruchus</taxon>
    </lineage>
</organism>
<dbReference type="PANTHER" id="PTHR21162">
    <property type="entry name" value="P53 AND DNA DAMAGE-REGULATED PROTEIN"/>
    <property type="match status" value="1"/>
</dbReference>